<dbReference type="EMBL" id="MFEH01000005">
    <property type="protein sequence ID" value="OGE73754.1"/>
    <property type="molecule type" value="Genomic_DNA"/>
</dbReference>
<protein>
    <recommendedName>
        <fullName evidence="4">Four helix bundle protein</fullName>
    </recommendedName>
</protein>
<feature type="region of interest" description="Disordered" evidence="1">
    <location>
        <begin position="109"/>
        <end position="142"/>
    </location>
</feature>
<feature type="compositionally biased region" description="Basic and acidic residues" evidence="1">
    <location>
        <begin position="109"/>
        <end position="137"/>
    </location>
</feature>
<dbReference type="InterPro" id="IPR036583">
    <property type="entry name" value="23S_rRNA_IVS_sf"/>
</dbReference>
<name>A0A1F5N814_9BACT</name>
<reference evidence="2 3" key="1">
    <citation type="journal article" date="2016" name="Nat. Commun.">
        <title>Thousands of microbial genomes shed light on interconnected biogeochemical processes in an aquifer system.</title>
        <authorList>
            <person name="Anantharaman K."/>
            <person name="Brown C.T."/>
            <person name="Hug L.A."/>
            <person name="Sharon I."/>
            <person name="Castelle C.J."/>
            <person name="Probst A.J."/>
            <person name="Thomas B.C."/>
            <person name="Singh A."/>
            <person name="Wilkins M.J."/>
            <person name="Karaoz U."/>
            <person name="Brodie E.L."/>
            <person name="Williams K.H."/>
            <person name="Hubbard S.S."/>
            <person name="Banfield J.F."/>
        </authorList>
    </citation>
    <scope>NUCLEOTIDE SEQUENCE [LARGE SCALE GENOMIC DNA]</scope>
</reference>
<dbReference type="STRING" id="1817821.A2717_03980"/>
<comment type="caution">
    <text evidence="2">The sequence shown here is derived from an EMBL/GenBank/DDBJ whole genome shotgun (WGS) entry which is preliminary data.</text>
</comment>
<dbReference type="Gene3D" id="1.20.1440.60">
    <property type="entry name" value="23S rRNA-intervening sequence"/>
    <property type="match status" value="1"/>
</dbReference>
<dbReference type="AlphaFoldDB" id="A0A1F5N814"/>
<proteinExistence type="predicted"/>
<feature type="compositionally biased region" description="Basic and acidic residues" evidence="1">
    <location>
        <begin position="217"/>
        <end position="249"/>
    </location>
</feature>
<organism evidence="2 3">
    <name type="scientific">Candidatus Doudnabacteria bacterium RIFCSPHIGHO2_01_FULL_41_86</name>
    <dbReference type="NCBI Taxonomy" id="1817821"/>
    <lineage>
        <taxon>Bacteria</taxon>
        <taxon>Candidatus Doudnaibacteriota</taxon>
    </lineage>
</organism>
<evidence type="ECO:0008006" key="4">
    <source>
        <dbReference type="Google" id="ProtNLM"/>
    </source>
</evidence>
<evidence type="ECO:0000313" key="3">
    <source>
        <dbReference type="Proteomes" id="UP000177610"/>
    </source>
</evidence>
<sequence length="249" mass="29479">MSYKDLKSYQQATIVYDYTVEFCQKYITNHKITTQMIGAARDGKQNIVEASENKTSEKIKINLLGASRFSLGELLGDYEDFLRQRNLNQWDKNHPESIAVRKIVYYKDNKNNKDDRKDKNDRDNRNNRDDRDNKDDNSPTYRTYPTYYPYLSYLNDREKAANCVICLIHQAAFLVDQQLRAVEKSYSQSDEVTVASKIKQRQKQIDEGEKWLQQFLKDNRLSRNDKNNKNDRDDKDDRDDKKDKNSVTL</sequence>
<evidence type="ECO:0000313" key="2">
    <source>
        <dbReference type="EMBL" id="OGE73754.1"/>
    </source>
</evidence>
<feature type="region of interest" description="Disordered" evidence="1">
    <location>
        <begin position="216"/>
        <end position="249"/>
    </location>
</feature>
<gene>
    <name evidence="2" type="ORF">A2717_03980</name>
</gene>
<dbReference type="Proteomes" id="UP000177610">
    <property type="component" value="Unassembled WGS sequence"/>
</dbReference>
<accession>A0A1F5N814</accession>
<evidence type="ECO:0000256" key="1">
    <source>
        <dbReference type="SAM" id="MobiDB-lite"/>
    </source>
</evidence>
<dbReference type="SUPFAM" id="SSF158446">
    <property type="entry name" value="IVS-encoded protein-like"/>
    <property type="match status" value="1"/>
</dbReference>